<organism evidence="2 3">
    <name type="scientific">Longibacter salinarum</name>
    <dbReference type="NCBI Taxonomy" id="1850348"/>
    <lineage>
        <taxon>Bacteria</taxon>
        <taxon>Pseudomonadati</taxon>
        <taxon>Rhodothermota</taxon>
        <taxon>Rhodothermia</taxon>
        <taxon>Rhodothermales</taxon>
        <taxon>Salisaetaceae</taxon>
        <taxon>Longibacter</taxon>
    </lineage>
</organism>
<evidence type="ECO:0000313" key="3">
    <source>
        <dbReference type="Proteomes" id="UP000220102"/>
    </source>
</evidence>
<protein>
    <submittedName>
        <fullName evidence="2">Uncharacterized protein</fullName>
    </submittedName>
</protein>
<dbReference type="EMBL" id="PDEQ01000008">
    <property type="protein sequence ID" value="PEN12281.1"/>
    <property type="molecule type" value="Genomic_DNA"/>
</dbReference>
<dbReference type="RefSeq" id="WP_098077481.1">
    <property type="nucleotide sequence ID" value="NZ_PDEQ01000008.1"/>
</dbReference>
<feature type="compositionally biased region" description="Basic and acidic residues" evidence="1">
    <location>
        <begin position="27"/>
        <end position="38"/>
    </location>
</feature>
<evidence type="ECO:0000256" key="1">
    <source>
        <dbReference type="SAM" id="MobiDB-lite"/>
    </source>
</evidence>
<gene>
    <name evidence="2" type="ORF">CRI94_14705</name>
</gene>
<reference evidence="2 3" key="1">
    <citation type="submission" date="2017-10" db="EMBL/GenBank/DDBJ databases">
        <title>Draft genome of Longibacter Salinarum.</title>
        <authorList>
            <person name="Goh K.M."/>
            <person name="Shamsir M.S."/>
            <person name="Lim S.W."/>
        </authorList>
    </citation>
    <scope>NUCLEOTIDE SEQUENCE [LARGE SCALE GENOMIC DNA]</scope>
    <source>
        <strain evidence="2 3">KCTC 52045</strain>
    </source>
</reference>
<dbReference type="AlphaFoldDB" id="A0A2A8CV04"/>
<evidence type="ECO:0000313" key="2">
    <source>
        <dbReference type="EMBL" id="PEN12281.1"/>
    </source>
</evidence>
<name>A0A2A8CV04_9BACT</name>
<accession>A0A2A8CV04</accession>
<dbReference type="Proteomes" id="UP000220102">
    <property type="component" value="Unassembled WGS sequence"/>
</dbReference>
<feature type="region of interest" description="Disordered" evidence="1">
    <location>
        <begin position="18"/>
        <end position="49"/>
    </location>
</feature>
<dbReference type="OrthoDB" id="1524663at2"/>
<keyword evidence="3" id="KW-1185">Reference proteome</keyword>
<proteinExistence type="predicted"/>
<comment type="caution">
    <text evidence="2">The sequence shown here is derived from an EMBL/GenBank/DDBJ whole genome shotgun (WGS) entry which is preliminary data.</text>
</comment>
<sequence>MAQSPDILKYFYEEPALLEPVTPDTDPDARRRAGRPDHGPGTSGPSMPIEQLLQTDDYYRGYLAGTRTQGAPDPDTDIVGLTALPDASVFVAPLLDALGESFWISVGGAGQTQSIEIADAAGVLAAPGEVAALITAVAEIDPERAAAVAGTGRRRSLQPLRDILDEGAIAFFPERAHDGFDWSFFADRPMRDWLVAAFRAHPAPNLRRFVLPYQKARSESKFYFETWQLKEPSLPDYIEEV</sequence>